<feature type="domain" description="C-CAP/cofactor C-like" evidence="7">
    <location>
        <begin position="279"/>
        <end position="439"/>
    </location>
</feature>
<dbReference type="Gene3D" id="2.160.20.70">
    <property type="match status" value="1"/>
</dbReference>
<dbReference type="PROSITE" id="PS51329">
    <property type="entry name" value="C_CAP_COFACTOR_C"/>
    <property type="match status" value="1"/>
</dbReference>
<evidence type="ECO:0000313" key="9">
    <source>
        <dbReference type="Proteomes" id="UP000179807"/>
    </source>
</evidence>
<comment type="subcellular location">
    <subcellularLocation>
        <location evidence="1">Cytoplasm</location>
        <location evidence="1">Cytoskeleton</location>
        <location evidence="1">Microtubule organizing center</location>
        <location evidence="1">Centrosome</location>
    </subcellularLocation>
    <subcellularLocation>
        <location evidence="2">Cytoplasm</location>
        <location evidence="2">Cytoskeleton</location>
        <location evidence="2">Spindle pole</location>
    </subcellularLocation>
</comment>
<comment type="similarity">
    <text evidence="3">Belongs to the TBCC family.</text>
</comment>
<evidence type="ECO:0000256" key="3">
    <source>
        <dbReference type="ARBA" id="ARBA00008848"/>
    </source>
</evidence>
<organism evidence="8 9">
    <name type="scientific">Tritrichomonas foetus</name>
    <dbReference type="NCBI Taxonomy" id="1144522"/>
    <lineage>
        <taxon>Eukaryota</taxon>
        <taxon>Metamonada</taxon>
        <taxon>Parabasalia</taxon>
        <taxon>Tritrichomonadida</taxon>
        <taxon>Tritrichomonadidae</taxon>
        <taxon>Tritrichomonas</taxon>
    </lineage>
</organism>
<keyword evidence="9" id="KW-1185">Reference proteome</keyword>
<dbReference type="Pfam" id="PF07986">
    <property type="entry name" value="TBCC"/>
    <property type="match status" value="1"/>
</dbReference>
<evidence type="ECO:0000256" key="6">
    <source>
        <dbReference type="ARBA" id="ARBA00023212"/>
    </source>
</evidence>
<dbReference type="SMART" id="SM00673">
    <property type="entry name" value="CARP"/>
    <property type="match status" value="2"/>
</dbReference>
<dbReference type="OrthoDB" id="427777at2759"/>
<dbReference type="InterPro" id="IPR006599">
    <property type="entry name" value="CARP_motif"/>
</dbReference>
<evidence type="ECO:0000256" key="1">
    <source>
        <dbReference type="ARBA" id="ARBA00004300"/>
    </source>
</evidence>
<protein>
    <recommendedName>
        <fullName evidence="4">TBCC domain-containing protein 1</fullName>
    </recommendedName>
</protein>
<dbReference type="InterPro" id="IPR016098">
    <property type="entry name" value="CAP/MinC_C"/>
</dbReference>
<evidence type="ECO:0000256" key="4">
    <source>
        <dbReference type="ARBA" id="ARBA00017559"/>
    </source>
</evidence>
<dbReference type="GO" id="GO:0005813">
    <property type="term" value="C:centrosome"/>
    <property type="evidence" value="ECO:0007669"/>
    <property type="project" value="UniProtKB-SubCell"/>
</dbReference>
<evidence type="ECO:0000259" key="7">
    <source>
        <dbReference type="PROSITE" id="PS51329"/>
    </source>
</evidence>
<dbReference type="PANTHER" id="PTHR16052">
    <property type="entry name" value="TBCC DOMAIN-CONTAINING PROTEIN 1"/>
    <property type="match status" value="1"/>
</dbReference>
<dbReference type="InterPro" id="IPR039589">
    <property type="entry name" value="TBCC1"/>
</dbReference>
<dbReference type="VEuPathDB" id="TrichDB:TRFO_21626"/>
<evidence type="ECO:0000256" key="5">
    <source>
        <dbReference type="ARBA" id="ARBA00022490"/>
    </source>
</evidence>
<dbReference type="PANTHER" id="PTHR16052:SF0">
    <property type="entry name" value="TBCC DOMAIN-CONTAINING PROTEIN 1"/>
    <property type="match status" value="1"/>
</dbReference>
<evidence type="ECO:0000313" key="8">
    <source>
        <dbReference type="EMBL" id="OHT09408.1"/>
    </source>
</evidence>
<keyword evidence="6" id="KW-0206">Cytoskeleton</keyword>
<dbReference type="EMBL" id="MLAK01000639">
    <property type="protein sequence ID" value="OHT09408.1"/>
    <property type="molecule type" value="Genomic_DNA"/>
</dbReference>
<evidence type="ECO:0000256" key="2">
    <source>
        <dbReference type="ARBA" id="ARBA00004647"/>
    </source>
</evidence>
<dbReference type="InterPro" id="IPR017901">
    <property type="entry name" value="C-CAP_CF_C-like"/>
</dbReference>
<sequence>MTELSRYRLWLNWEAFEVAAINPLFTSDISIEKISQLASKLPPLIEFVSFEQWKAAVSSVFRLNENQIQALYATLTCFLTKDPQEALLQSQVYLTDSSCLPSFFTRGTDILCYLFALFVKKKFRAVSELSNLEAFPNRKDNQEKRISTQNRDVSKSTPTVSHLVIKTNKEQSLYPLMVRFFINKLPEFLKIYSPDGLTRQHVESFSFLVNGGPTFAHKHNSLAAVMGFFENTDVEPSVRFLHALKTQLPISKGAEDILNTKYDHAIVPTSPLSYRPLFPRSTEFDKYENTTLDKPLLIEYETTHTQEPPKYRLEVPETPCNVHVYNCRHATIYICSSVLTVFISHCRDSTIFIGAAVSVHLEACQNVKIICATRMAHLDACQRCVAYMLVNTRPIVTGNCSRLVFAPYNALYTKFGLDTLCIGINPQLNLWDKPIFLASLGAALFEKISPANFRLFVVPMTWANVNPIVNAPIPQEYSLALEQKRQAIMSLKTDLEIIAAKDRALYEKLTDMIQGKGAKAIQDEGHMLEITWLTNHCPDEKE</sequence>
<dbReference type="InterPro" id="IPR012945">
    <property type="entry name" value="Tubulin-bd_cofactor_C_dom"/>
</dbReference>
<dbReference type="AlphaFoldDB" id="A0A1J4KEQ0"/>
<keyword evidence="5" id="KW-0963">Cytoplasm</keyword>
<dbReference type="RefSeq" id="XP_068362544.1">
    <property type="nucleotide sequence ID" value="XM_068502095.1"/>
</dbReference>
<proteinExistence type="inferred from homology"/>
<reference evidence="8" key="1">
    <citation type="submission" date="2016-10" db="EMBL/GenBank/DDBJ databases">
        <authorList>
            <person name="Benchimol M."/>
            <person name="Almeida L.G."/>
            <person name="Vasconcelos A.T."/>
            <person name="Perreira-Neves A."/>
            <person name="Rosa I.A."/>
            <person name="Tasca T."/>
            <person name="Bogo M.R."/>
            <person name="de Souza W."/>
        </authorList>
    </citation>
    <scope>NUCLEOTIDE SEQUENCE [LARGE SCALE GENOMIC DNA]</scope>
    <source>
        <strain evidence="8">K</strain>
    </source>
</reference>
<name>A0A1J4KEQ0_9EUKA</name>
<dbReference type="SUPFAM" id="SSF69340">
    <property type="entry name" value="C-terminal domain of adenylylcyclase associated protein"/>
    <property type="match status" value="1"/>
</dbReference>
<comment type="caution">
    <text evidence="8">The sequence shown here is derived from an EMBL/GenBank/DDBJ whole genome shotgun (WGS) entry which is preliminary data.</text>
</comment>
<dbReference type="InterPro" id="IPR036223">
    <property type="entry name" value="CAP_C_sf"/>
</dbReference>
<accession>A0A1J4KEQ0</accession>
<dbReference type="GeneID" id="94836799"/>
<gene>
    <name evidence="8" type="ORF">TRFO_21626</name>
</gene>
<dbReference type="Proteomes" id="UP000179807">
    <property type="component" value="Unassembled WGS sequence"/>
</dbReference>
<dbReference type="GO" id="GO:0000922">
    <property type="term" value="C:spindle pole"/>
    <property type="evidence" value="ECO:0007669"/>
    <property type="project" value="UniProtKB-SubCell"/>
</dbReference>